<dbReference type="KEGG" id="dpp:DICPUDRAFT_96526"/>
<keyword evidence="3" id="KW-1185">Reference proteome</keyword>
<protein>
    <recommendedName>
        <fullName evidence="1">Rho-GAP domain-containing protein</fullName>
    </recommendedName>
</protein>
<dbReference type="InParanoid" id="F0Z924"/>
<gene>
    <name evidence="2" type="ORF">DICPUDRAFT_96526</name>
</gene>
<dbReference type="GeneID" id="10509830"/>
<evidence type="ECO:0000313" key="3">
    <source>
        <dbReference type="Proteomes" id="UP000001064"/>
    </source>
</evidence>
<dbReference type="SUPFAM" id="SSF48350">
    <property type="entry name" value="GTPase activation domain, GAP"/>
    <property type="match status" value="1"/>
</dbReference>
<sequence>MNDLRLEIAAPYLLIVLEYFEKKCTNQVDIFNTQGNQAKISVLINKIRNFTLLKQFQQEIESGFYSQYDLAWGIHSILCQLSHPLILENYNEAYIVNTYYEDIEKIKTCILELPEVNIQIVLKLFSVFKKLCTQELHKSFIILSPEVLGEMFSNVLMRFKKERDEVQQFGNKIFATNVISCLIINYNEIFDSTIMEFEHKEQIQILFINSA</sequence>
<dbReference type="OrthoDB" id="29546at2759"/>
<dbReference type="Proteomes" id="UP000001064">
    <property type="component" value="Unassembled WGS sequence"/>
</dbReference>
<dbReference type="EMBL" id="GL870955">
    <property type="protein sequence ID" value="EGC39590.1"/>
    <property type="molecule type" value="Genomic_DNA"/>
</dbReference>
<dbReference type="OMA" id="STIMEFE"/>
<dbReference type="RefSeq" id="XP_003283925.1">
    <property type="nucleotide sequence ID" value="XM_003283877.1"/>
</dbReference>
<feature type="domain" description="Rho-GAP" evidence="1">
    <location>
        <begin position="1"/>
        <end position="190"/>
    </location>
</feature>
<proteinExistence type="predicted"/>
<dbReference type="InterPro" id="IPR000198">
    <property type="entry name" value="RhoGAP_dom"/>
</dbReference>
<reference evidence="3" key="1">
    <citation type="journal article" date="2011" name="Genome Biol.">
        <title>Comparative genomics of the social amoebae Dictyostelium discoideum and Dictyostelium purpureum.</title>
        <authorList>
            <consortium name="US DOE Joint Genome Institute (JGI-PGF)"/>
            <person name="Sucgang R."/>
            <person name="Kuo A."/>
            <person name="Tian X."/>
            <person name="Salerno W."/>
            <person name="Parikh A."/>
            <person name="Feasley C.L."/>
            <person name="Dalin E."/>
            <person name="Tu H."/>
            <person name="Huang E."/>
            <person name="Barry K."/>
            <person name="Lindquist E."/>
            <person name="Shapiro H."/>
            <person name="Bruce D."/>
            <person name="Schmutz J."/>
            <person name="Salamov A."/>
            <person name="Fey P."/>
            <person name="Gaudet P."/>
            <person name="Anjard C."/>
            <person name="Babu M.M."/>
            <person name="Basu S."/>
            <person name="Bushmanova Y."/>
            <person name="van der Wel H."/>
            <person name="Katoh-Kurasawa M."/>
            <person name="Dinh C."/>
            <person name="Coutinho P.M."/>
            <person name="Saito T."/>
            <person name="Elias M."/>
            <person name="Schaap P."/>
            <person name="Kay R.R."/>
            <person name="Henrissat B."/>
            <person name="Eichinger L."/>
            <person name="Rivero F."/>
            <person name="Putnam N.H."/>
            <person name="West C.M."/>
            <person name="Loomis W.F."/>
            <person name="Chisholm R.L."/>
            <person name="Shaulsky G."/>
            <person name="Strassmann J.E."/>
            <person name="Queller D.C."/>
            <person name="Kuspa A."/>
            <person name="Grigoriev I.V."/>
        </authorList>
    </citation>
    <scope>NUCLEOTIDE SEQUENCE [LARGE SCALE GENOMIC DNA]</scope>
    <source>
        <strain evidence="3">QSDP1</strain>
    </source>
</reference>
<dbReference type="GO" id="GO:0007165">
    <property type="term" value="P:signal transduction"/>
    <property type="evidence" value="ECO:0007669"/>
    <property type="project" value="InterPro"/>
</dbReference>
<name>F0Z924_DICPU</name>
<dbReference type="Gene3D" id="1.10.555.10">
    <property type="entry name" value="Rho GTPase activation protein"/>
    <property type="match status" value="1"/>
</dbReference>
<dbReference type="VEuPathDB" id="AmoebaDB:DICPUDRAFT_96526"/>
<organism evidence="2 3">
    <name type="scientific">Dictyostelium purpureum</name>
    <name type="common">Slime mold</name>
    <dbReference type="NCBI Taxonomy" id="5786"/>
    <lineage>
        <taxon>Eukaryota</taxon>
        <taxon>Amoebozoa</taxon>
        <taxon>Evosea</taxon>
        <taxon>Eumycetozoa</taxon>
        <taxon>Dictyostelia</taxon>
        <taxon>Dictyosteliales</taxon>
        <taxon>Dictyosteliaceae</taxon>
        <taxon>Dictyostelium</taxon>
    </lineage>
</organism>
<evidence type="ECO:0000313" key="2">
    <source>
        <dbReference type="EMBL" id="EGC39590.1"/>
    </source>
</evidence>
<evidence type="ECO:0000259" key="1">
    <source>
        <dbReference type="PROSITE" id="PS50238"/>
    </source>
</evidence>
<dbReference type="eggNOG" id="ENOG502RCUZ">
    <property type="taxonomic scope" value="Eukaryota"/>
</dbReference>
<dbReference type="PROSITE" id="PS50238">
    <property type="entry name" value="RHOGAP"/>
    <property type="match status" value="1"/>
</dbReference>
<dbReference type="AlphaFoldDB" id="F0Z924"/>
<accession>F0Z924</accession>
<dbReference type="Pfam" id="PF00620">
    <property type="entry name" value="RhoGAP"/>
    <property type="match status" value="1"/>
</dbReference>
<dbReference type="InterPro" id="IPR008936">
    <property type="entry name" value="Rho_GTPase_activation_prot"/>
</dbReference>
<dbReference type="FunCoup" id="F0Z924">
    <property type="interactions" value="398"/>
</dbReference>